<name>A0A8S5LHY9_9CAUD</name>
<reference evidence="2" key="1">
    <citation type="journal article" date="2021" name="Proc. Natl. Acad. Sci. U.S.A.">
        <title>A Catalog of Tens of Thousands of Viruses from Human Metagenomes Reveals Hidden Associations with Chronic Diseases.</title>
        <authorList>
            <person name="Tisza M.J."/>
            <person name="Buck C.B."/>
        </authorList>
    </citation>
    <scope>NUCLEOTIDE SEQUENCE</scope>
    <source>
        <strain evidence="2">CtqMr7</strain>
    </source>
</reference>
<sequence length="48" mass="5599">MFGNIYSTIVDHNYTLRLDRVLRKITLESVISNILVSLYIRYLSSPLP</sequence>
<evidence type="ECO:0000313" key="2">
    <source>
        <dbReference type="EMBL" id="DAD69451.1"/>
    </source>
</evidence>
<protein>
    <submittedName>
        <fullName evidence="2">Uncharacterized protein</fullName>
    </submittedName>
</protein>
<keyword evidence="1" id="KW-0812">Transmembrane</keyword>
<feature type="transmembrane region" description="Helical" evidence="1">
    <location>
        <begin position="21"/>
        <end position="42"/>
    </location>
</feature>
<dbReference type="EMBL" id="BK014721">
    <property type="protein sequence ID" value="DAD69451.1"/>
    <property type="molecule type" value="Genomic_DNA"/>
</dbReference>
<evidence type="ECO:0000256" key="1">
    <source>
        <dbReference type="SAM" id="Phobius"/>
    </source>
</evidence>
<proteinExistence type="predicted"/>
<keyword evidence="1" id="KW-1133">Transmembrane helix</keyword>
<accession>A0A8S5LHY9</accession>
<organism evidence="2">
    <name type="scientific">Myoviridae sp. ctqMr7</name>
    <dbReference type="NCBI Taxonomy" id="2823552"/>
    <lineage>
        <taxon>Viruses</taxon>
        <taxon>Duplodnaviria</taxon>
        <taxon>Heunggongvirae</taxon>
        <taxon>Uroviricota</taxon>
        <taxon>Caudoviricetes</taxon>
    </lineage>
</organism>
<keyword evidence="1" id="KW-0472">Membrane</keyword>